<gene>
    <name evidence="12" type="ORF">SLS53_003220</name>
</gene>
<dbReference type="EC" id="2.7.11.1" evidence="1"/>
<dbReference type="InterPro" id="IPR000719">
    <property type="entry name" value="Prot_kinase_dom"/>
</dbReference>
<feature type="region of interest" description="Disordered" evidence="9">
    <location>
        <begin position="1"/>
        <end position="56"/>
    </location>
</feature>
<dbReference type="GO" id="GO:0035556">
    <property type="term" value="P:intracellular signal transduction"/>
    <property type="evidence" value="ECO:0007669"/>
    <property type="project" value="TreeGrafter"/>
</dbReference>
<feature type="region of interest" description="Disordered" evidence="9">
    <location>
        <begin position="570"/>
        <end position="663"/>
    </location>
</feature>
<keyword evidence="13" id="KW-1185">Reference proteome</keyword>
<keyword evidence="6" id="KW-0067">ATP-binding</keyword>
<evidence type="ECO:0000256" key="1">
    <source>
        <dbReference type="ARBA" id="ARBA00012513"/>
    </source>
</evidence>
<dbReference type="PROSITE" id="PS51285">
    <property type="entry name" value="AGC_KINASE_CTER"/>
    <property type="match status" value="1"/>
</dbReference>
<evidence type="ECO:0000259" key="11">
    <source>
        <dbReference type="PROSITE" id="PS51285"/>
    </source>
</evidence>
<comment type="catalytic activity">
    <reaction evidence="8">
        <text>L-seryl-[protein] + ATP = O-phospho-L-seryl-[protein] + ADP + H(+)</text>
        <dbReference type="Rhea" id="RHEA:17989"/>
        <dbReference type="Rhea" id="RHEA-COMP:9863"/>
        <dbReference type="Rhea" id="RHEA-COMP:11604"/>
        <dbReference type="ChEBI" id="CHEBI:15378"/>
        <dbReference type="ChEBI" id="CHEBI:29999"/>
        <dbReference type="ChEBI" id="CHEBI:30616"/>
        <dbReference type="ChEBI" id="CHEBI:83421"/>
        <dbReference type="ChEBI" id="CHEBI:456216"/>
        <dbReference type="EC" id="2.7.11.1"/>
    </reaction>
</comment>
<dbReference type="SUPFAM" id="SSF56112">
    <property type="entry name" value="Protein kinase-like (PK-like)"/>
    <property type="match status" value="1"/>
</dbReference>
<comment type="caution">
    <text evidence="12">The sequence shown here is derived from an EMBL/GenBank/DDBJ whole genome shotgun (WGS) entry which is preliminary data.</text>
</comment>
<dbReference type="GO" id="GO:0004674">
    <property type="term" value="F:protein serine/threonine kinase activity"/>
    <property type="evidence" value="ECO:0007669"/>
    <property type="project" value="UniProtKB-KW"/>
</dbReference>
<dbReference type="InterPro" id="IPR008271">
    <property type="entry name" value="Ser/Thr_kinase_AS"/>
</dbReference>
<keyword evidence="5" id="KW-0418">Kinase</keyword>
<dbReference type="Gene3D" id="1.10.510.10">
    <property type="entry name" value="Transferase(Phosphotransferase) domain 1"/>
    <property type="match status" value="1"/>
</dbReference>
<dbReference type="PROSITE" id="PS00108">
    <property type="entry name" value="PROTEIN_KINASE_ST"/>
    <property type="match status" value="1"/>
</dbReference>
<organism evidence="12 13">
    <name type="scientific">Cytospora paraplurivora</name>
    <dbReference type="NCBI Taxonomy" id="2898453"/>
    <lineage>
        <taxon>Eukaryota</taxon>
        <taxon>Fungi</taxon>
        <taxon>Dikarya</taxon>
        <taxon>Ascomycota</taxon>
        <taxon>Pezizomycotina</taxon>
        <taxon>Sordariomycetes</taxon>
        <taxon>Sordariomycetidae</taxon>
        <taxon>Diaporthales</taxon>
        <taxon>Cytosporaceae</taxon>
        <taxon>Cytospora</taxon>
    </lineage>
</organism>
<dbReference type="Gene3D" id="3.30.200.20">
    <property type="entry name" value="Phosphorylase Kinase, domain 1"/>
    <property type="match status" value="1"/>
</dbReference>
<dbReference type="GO" id="GO:0005524">
    <property type="term" value="F:ATP binding"/>
    <property type="evidence" value="ECO:0007669"/>
    <property type="project" value="UniProtKB-KW"/>
</dbReference>
<dbReference type="SMART" id="SM00220">
    <property type="entry name" value="S_TKc"/>
    <property type="match status" value="1"/>
</dbReference>
<dbReference type="InterPro" id="IPR000961">
    <property type="entry name" value="AGC-kinase_C"/>
</dbReference>
<feature type="compositionally biased region" description="Acidic residues" evidence="9">
    <location>
        <begin position="570"/>
        <end position="591"/>
    </location>
</feature>
<evidence type="ECO:0000256" key="2">
    <source>
        <dbReference type="ARBA" id="ARBA00022527"/>
    </source>
</evidence>
<dbReference type="AlphaFoldDB" id="A0AAN9UBT1"/>
<name>A0AAN9UBT1_9PEZI</name>
<protein>
    <recommendedName>
        <fullName evidence="1">non-specific serine/threonine protein kinase</fullName>
        <ecNumber evidence="1">2.7.11.1</ecNumber>
    </recommendedName>
</protein>
<dbReference type="EMBL" id="JAJSPL020000009">
    <property type="protein sequence ID" value="KAK7744986.1"/>
    <property type="molecule type" value="Genomic_DNA"/>
</dbReference>
<feature type="compositionally biased region" description="Polar residues" evidence="9">
    <location>
        <begin position="621"/>
        <end position="643"/>
    </location>
</feature>
<feature type="compositionally biased region" description="Polar residues" evidence="9">
    <location>
        <begin position="16"/>
        <end position="39"/>
    </location>
</feature>
<evidence type="ECO:0000256" key="6">
    <source>
        <dbReference type="ARBA" id="ARBA00022840"/>
    </source>
</evidence>
<dbReference type="InterPro" id="IPR050236">
    <property type="entry name" value="Ser_Thr_kinase_AGC"/>
</dbReference>
<evidence type="ECO:0000256" key="9">
    <source>
        <dbReference type="SAM" id="MobiDB-lite"/>
    </source>
</evidence>
<accession>A0AAN9UBT1</accession>
<keyword evidence="3" id="KW-0808">Transferase</keyword>
<dbReference type="Pfam" id="PF00069">
    <property type="entry name" value="Pkinase"/>
    <property type="match status" value="2"/>
</dbReference>
<proteinExistence type="predicted"/>
<dbReference type="Proteomes" id="UP001320245">
    <property type="component" value="Unassembled WGS sequence"/>
</dbReference>
<comment type="catalytic activity">
    <reaction evidence="7">
        <text>L-threonyl-[protein] + ATP = O-phospho-L-threonyl-[protein] + ADP + H(+)</text>
        <dbReference type="Rhea" id="RHEA:46608"/>
        <dbReference type="Rhea" id="RHEA-COMP:11060"/>
        <dbReference type="Rhea" id="RHEA-COMP:11605"/>
        <dbReference type="ChEBI" id="CHEBI:15378"/>
        <dbReference type="ChEBI" id="CHEBI:30013"/>
        <dbReference type="ChEBI" id="CHEBI:30616"/>
        <dbReference type="ChEBI" id="CHEBI:61977"/>
        <dbReference type="ChEBI" id="CHEBI:456216"/>
        <dbReference type="EC" id="2.7.11.1"/>
    </reaction>
</comment>
<evidence type="ECO:0000313" key="12">
    <source>
        <dbReference type="EMBL" id="KAK7744986.1"/>
    </source>
</evidence>
<evidence type="ECO:0000256" key="8">
    <source>
        <dbReference type="ARBA" id="ARBA00048679"/>
    </source>
</evidence>
<dbReference type="PANTHER" id="PTHR24356:SF400">
    <property type="entry name" value="SERINE_THREONINE-PROTEIN KINASE CBK1"/>
    <property type="match status" value="1"/>
</dbReference>
<dbReference type="PROSITE" id="PS50011">
    <property type="entry name" value="PROTEIN_KINASE_DOM"/>
    <property type="match status" value="1"/>
</dbReference>
<evidence type="ECO:0000313" key="13">
    <source>
        <dbReference type="Proteomes" id="UP001320245"/>
    </source>
</evidence>
<evidence type="ECO:0000256" key="4">
    <source>
        <dbReference type="ARBA" id="ARBA00022741"/>
    </source>
</evidence>
<reference evidence="12 13" key="1">
    <citation type="journal article" date="2023" name="PLoS ONE">
        <title>Cytospora paraplurivora sp. nov. isolated from orchards with fruit tree decline syndrome in Ontario, Canada.</title>
        <authorList>
            <person name="Ilyukhin E."/>
            <person name="Nguyen H.D.T."/>
            <person name="Castle A.J."/>
            <person name="Ellouze W."/>
        </authorList>
    </citation>
    <scope>NUCLEOTIDE SEQUENCE [LARGE SCALE GENOMIC DNA]</scope>
    <source>
        <strain evidence="12 13">FDS-564</strain>
    </source>
</reference>
<dbReference type="InterPro" id="IPR011009">
    <property type="entry name" value="Kinase-like_dom_sf"/>
</dbReference>
<sequence>MDLSTSSTKSSPTNSIYTVKQSESTGKTSLESKASSSNSFEKRSPSGKRRSLQHAPLVVPETASGNLDTIEEKEAEHEITPTVITAEKAAAAKIALETYYDETLSQPSQREMRLRLLESELWHMGDVVPTVEKNRLKSHFYRSESDHLRQIRAMRTRAIKALCEGKNAPASSCHDYQVVKALSKGSFGIVRLVRERARPGDDPCDKKVYAMKVIRKSGMLRTCQEGHLRAERDFLVASEGSRWIVPLIASFQDVSNLYLVMDYMPGGDFLGLLIRENILNEPVARFYIAEMIVCVEEAHALHCIHRDIKPDNFLVSASGHLKISDFGLAFDGHWSHDTSYYHASRYSIVQKLNLKVDGDDQDRQDAQTLSHNVKWSSNVMTGLSKHEKKNIWDGEPLLQWRNRCGMRYSAKSVVGTSQYMAPEVVQGTTYDGRCDWWSIGVILYECLYGHTPFLAEEGRQQTKQNILNHRSNFSFPSRPFVSSRCQHLIASLLQDKEIRLCSQRYQYKDFQQSSSSSDSKAHEALTKRFVFPYDAEDIKAHKWFKGVPWERLHELDPPFVPLLRSIDDTQYFDDDDPVTEVSDSDDEDEDQPLPNPETSSTVANLDVLAVNGHVPTPPGQNPQSSAASTVNHAQLVTPPSSDESSPRHDQVHRSTTPMTTPRIGAGEAATVNTSKKRAERDAHLARALHPFDRGIQRAVRSWIAVPYDSFRLRNFEVQVDAEPGLRASEREMLKVLARTYGKKEKKRPRDKLLRDHVTKRAALEERKKTAFIGYEWKRFQAQPLVKARLPLHPRSIYGGTTSPPGYSVGTTPADAFVMEQYKHGGEGALCCSGERFPVPSPVDGNEHLAAMRALHRGRLSMK</sequence>
<evidence type="ECO:0000256" key="3">
    <source>
        <dbReference type="ARBA" id="ARBA00022679"/>
    </source>
</evidence>
<feature type="domain" description="AGC-kinase C-terminal" evidence="11">
    <location>
        <begin position="545"/>
        <end position="625"/>
    </location>
</feature>
<feature type="domain" description="Protein kinase" evidence="10">
    <location>
        <begin position="176"/>
        <end position="525"/>
    </location>
</feature>
<feature type="compositionally biased region" description="Low complexity" evidence="9">
    <location>
        <begin position="1"/>
        <end position="15"/>
    </location>
</feature>
<dbReference type="PANTHER" id="PTHR24356">
    <property type="entry name" value="SERINE/THREONINE-PROTEIN KINASE"/>
    <property type="match status" value="1"/>
</dbReference>
<evidence type="ECO:0000259" key="10">
    <source>
        <dbReference type="PROSITE" id="PS50011"/>
    </source>
</evidence>
<evidence type="ECO:0000256" key="7">
    <source>
        <dbReference type="ARBA" id="ARBA00047899"/>
    </source>
</evidence>
<keyword evidence="2" id="KW-0723">Serine/threonine-protein kinase</keyword>
<evidence type="ECO:0000256" key="5">
    <source>
        <dbReference type="ARBA" id="ARBA00022777"/>
    </source>
</evidence>
<keyword evidence="4" id="KW-0547">Nucleotide-binding</keyword>